<dbReference type="SUPFAM" id="SSF55073">
    <property type="entry name" value="Nucleotide cyclase"/>
    <property type="match status" value="1"/>
</dbReference>
<dbReference type="Pfam" id="PF00211">
    <property type="entry name" value="Guanylate_cyc"/>
    <property type="match status" value="1"/>
</dbReference>
<dbReference type="EMBL" id="JACHIU010000001">
    <property type="protein sequence ID" value="MBB6473153.1"/>
    <property type="molecule type" value="Genomic_DNA"/>
</dbReference>
<dbReference type="Gene3D" id="3.30.70.1230">
    <property type="entry name" value="Nucleotide cyclase"/>
    <property type="match status" value="1"/>
</dbReference>
<dbReference type="Proteomes" id="UP000555564">
    <property type="component" value="Unassembled WGS sequence"/>
</dbReference>
<dbReference type="GO" id="GO:0005524">
    <property type="term" value="F:ATP binding"/>
    <property type="evidence" value="ECO:0007669"/>
    <property type="project" value="UniProtKB-KW"/>
</dbReference>
<dbReference type="CDD" id="cd07302">
    <property type="entry name" value="CHD"/>
    <property type="match status" value="1"/>
</dbReference>
<dbReference type="GO" id="GO:0035556">
    <property type="term" value="P:intracellular signal transduction"/>
    <property type="evidence" value="ECO:0007669"/>
    <property type="project" value="InterPro"/>
</dbReference>
<evidence type="ECO:0000313" key="5">
    <source>
        <dbReference type="EMBL" id="MBB6473153.1"/>
    </source>
</evidence>
<dbReference type="InterPro" id="IPR011990">
    <property type="entry name" value="TPR-like_helical_dom_sf"/>
</dbReference>
<evidence type="ECO:0000259" key="4">
    <source>
        <dbReference type="PROSITE" id="PS50125"/>
    </source>
</evidence>
<protein>
    <submittedName>
        <fullName evidence="5">Class 3 adenylate cyclase/tetratricopeptide (TPR) repeat protein</fullName>
    </submittedName>
</protein>
<evidence type="ECO:0000256" key="1">
    <source>
        <dbReference type="ARBA" id="ARBA00022741"/>
    </source>
</evidence>
<reference evidence="5 6" key="1">
    <citation type="submission" date="2020-08" db="EMBL/GenBank/DDBJ databases">
        <title>Sequencing the genomes of 1000 actinobacteria strains.</title>
        <authorList>
            <person name="Klenk H.-P."/>
        </authorList>
    </citation>
    <scope>NUCLEOTIDE SEQUENCE [LARGE SCALE GENOMIC DNA]</scope>
    <source>
        <strain evidence="5 6">DSM 44936</strain>
    </source>
</reference>
<dbReference type="GO" id="GO:0009190">
    <property type="term" value="P:cyclic nucleotide biosynthetic process"/>
    <property type="evidence" value="ECO:0007669"/>
    <property type="project" value="InterPro"/>
</dbReference>
<dbReference type="GO" id="GO:0004016">
    <property type="term" value="F:adenylate cyclase activity"/>
    <property type="evidence" value="ECO:0007669"/>
    <property type="project" value="UniProtKB-ARBA"/>
</dbReference>
<gene>
    <name evidence="5" type="ORF">BJ992_002584</name>
</gene>
<evidence type="ECO:0000256" key="2">
    <source>
        <dbReference type="ARBA" id="ARBA00022840"/>
    </source>
</evidence>
<dbReference type="PROSITE" id="PS50125">
    <property type="entry name" value="GUANYLATE_CYCLASE_2"/>
    <property type="match status" value="1"/>
</dbReference>
<proteinExistence type="predicted"/>
<dbReference type="InterPro" id="IPR001054">
    <property type="entry name" value="A/G_cyclase"/>
</dbReference>
<dbReference type="SUPFAM" id="SSF48452">
    <property type="entry name" value="TPR-like"/>
    <property type="match status" value="1"/>
</dbReference>
<dbReference type="InterPro" id="IPR029787">
    <property type="entry name" value="Nucleotide_cyclase"/>
</dbReference>
<dbReference type="SMART" id="SM00044">
    <property type="entry name" value="CYCc"/>
    <property type="match status" value="1"/>
</dbReference>
<dbReference type="Gene3D" id="3.40.50.300">
    <property type="entry name" value="P-loop containing nucleotide triphosphate hydrolases"/>
    <property type="match status" value="1"/>
</dbReference>
<dbReference type="Pfam" id="PF13191">
    <property type="entry name" value="AAA_16"/>
    <property type="match status" value="1"/>
</dbReference>
<dbReference type="PANTHER" id="PTHR16305">
    <property type="entry name" value="TESTICULAR SOLUBLE ADENYLYL CYCLASE"/>
    <property type="match status" value="1"/>
</dbReference>
<organism evidence="5 6">
    <name type="scientific">Sphaerisporangium rubeum</name>
    <dbReference type="NCBI Taxonomy" id="321317"/>
    <lineage>
        <taxon>Bacteria</taxon>
        <taxon>Bacillati</taxon>
        <taxon>Actinomycetota</taxon>
        <taxon>Actinomycetes</taxon>
        <taxon>Streptosporangiales</taxon>
        <taxon>Streptosporangiaceae</taxon>
        <taxon>Sphaerisporangium</taxon>
    </lineage>
</organism>
<keyword evidence="6" id="KW-1185">Reference proteome</keyword>
<dbReference type="SUPFAM" id="SSF52540">
    <property type="entry name" value="P-loop containing nucleoside triphosphate hydrolases"/>
    <property type="match status" value="1"/>
</dbReference>
<dbReference type="InterPro" id="IPR041664">
    <property type="entry name" value="AAA_16"/>
</dbReference>
<evidence type="ECO:0000256" key="3">
    <source>
        <dbReference type="SAM" id="MobiDB-lite"/>
    </source>
</evidence>
<keyword evidence="1" id="KW-0547">Nucleotide-binding</keyword>
<dbReference type="AlphaFoldDB" id="A0A7X0IDW9"/>
<evidence type="ECO:0000313" key="6">
    <source>
        <dbReference type="Proteomes" id="UP000555564"/>
    </source>
</evidence>
<keyword evidence="2" id="KW-0067">ATP-binding</keyword>
<feature type="compositionally biased region" description="Basic and acidic residues" evidence="3">
    <location>
        <begin position="1020"/>
        <end position="1030"/>
    </location>
</feature>
<sequence>MNAGPARRHVVVVFIDLVGSTEMAERLDPELLRHILDRYYRVCTTAIAEHGGVVEKFIGDAIMATFGIPVSSEDDALRAARAAHAAMAGVHLLSDELAPTHGIRLDVHCGISAGEAIVIVSPGSDLRVIGDTVNTAARLQSAAGDGEILLGDEVARMVRAEATVEPVPPLTLKGKSAPVRAWRLLSLEPYGRRPDDDQIPLVGREDEMEQLLQAYRRATQGRRCCVVTLLGVPGIGKSRLVRDFTGALPGEVTVVTGRCLSYGAGITYRPVAEMLESLHWPSAVPAPESAGSNALRGLTGASGGGGEGAGVEEISSAVRSLFETLAAERPLVAVWEDLHWAEPTLLELIEDLATWLLDVPVLLVCVARPDLLDARPTWGGGMACAASLELGPLGVMEMGRLVAELTAAQAGDVEVMAHGADPPWQRIADSADGNPLFAELMLEMLLEEGEDAPLPPTIQALLGARLDRLGDGERDVLERAATIGHAFTVEEMRLLFQDAAADRPRLDDLLRRLLRNRMIRRGETPGAYQFTQTLTRDTVYAMTRKELRATWHLALADRLAERTERTRAQRAGEFSFEDSAQGDLAHHLETACLLRREVRPDDPGLPVLTGRAAHALIGAGTQALHRKDLPAALALLERGRTLLPAGDPGHRELAVRICDAGLAYGDGDRASAALHAAQDMLPDDPRNLLTCAIGHETLAVRFGARTPDLGPLSELLLADPGDDLSWCRFHQLEALVHLGEGCFAGAEDALREGLTRARALGDRYEESRLLSGLCELAQWSSTPVADGLALCEDLTERFAGDRALLVPVLVTKGRLLALSGEVDAAREVLRTAGRHAEDLHLELAGTAVVQVGGLVESLAGWHAEAERLFRQGAASLRATGQTGPATTLETYAARELLRQGRVEEAAAELDALEADAARLQSRGELTRLVLRARVLSHRGDHRAAVALTAQAERLLERTDDPCLRGDVLVEISDICREAGLLAESVTAARRALRHYTDKGATLPAARARERLTAFGSPTEEGTRDRASLAP</sequence>
<feature type="region of interest" description="Disordered" evidence="3">
    <location>
        <begin position="1009"/>
        <end position="1030"/>
    </location>
</feature>
<dbReference type="InterPro" id="IPR027417">
    <property type="entry name" value="P-loop_NTPase"/>
</dbReference>
<dbReference type="Gene3D" id="1.25.40.10">
    <property type="entry name" value="Tetratricopeptide repeat domain"/>
    <property type="match status" value="1"/>
</dbReference>
<dbReference type="PANTHER" id="PTHR16305:SF28">
    <property type="entry name" value="GUANYLATE CYCLASE DOMAIN-CONTAINING PROTEIN"/>
    <property type="match status" value="1"/>
</dbReference>
<accession>A0A7X0IDW9</accession>
<comment type="caution">
    <text evidence="5">The sequence shown here is derived from an EMBL/GenBank/DDBJ whole genome shotgun (WGS) entry which is preliminary data.</text>
</comment>
<dbReference type="GO" id="GO:0005737">
    <property type="term" value="C:cytoplasm"/>
    <property type="evidence" value="ECO:0007669"/>
    <property type="project" value="TreeGrafter"/>
</dbReference>
<dbReference type="RefSeq" id="WP_184980709.1">
    <property type="nucleotide sequence ID" value="NZ_BAAALO010000005.1"/>
</dbReference>
<feature type="domain" description="Guanylate cyclase" evidence="4">
    <location>
        <begin position="11"/>
        <end position="140"/>
    </location>
</feature>
<name>A0A7X0IDW9_9ACTN</name>